<dbReference type="EMBL" id="JAAGRQ010000047">
    <property type="protein sequence ID" value="NDY57441.1"/>
    <property type="molecule type" value="Genomic_DNA"/>
</dbReference>
<dbReference type="Proteomes" id="UP000469724">
    <property type="component" value="Unassembled WGS sequence"/>
</dbReference>
<reference evidence="3 4" key="1">
    <citation type="submission" date="2020-02" db="EMBL/GenBank/DDBJ databases">
        <title>Comparative genomics of sulfur disproportionating microorganisms.</title>
        <authorList>
            <person name="Ward L.M."/>
            <person name="Bertran E."/>
            <person name="Johnston D.T."/>
        </authorList>
    </citation>
    <scope>NUCLEOTIDE SEQUENCE [LARGE SCALE GENOMIC DNA]</scope>
    <source>
        <strain evidence="3 4">DSM 3696</strain>
    </source>
</reference>
<dbReference type="InterPro" id="IPR026001">
    <property type="entry name" value="Abi-like_C"/>
</dbReference>
<evidence type="ECO:0000259" key="1">
    <source>
        <dbReference type="Pfam" id="PF14355"/>
    </source>
</evidence>
<feature type="domain" description="Abortive infection protein-like C-terminal" evidence="1">
    <location>
        <begin position="219"/>
        <end position="301"/>
    </location>
</feature>
<dbReference type="InterPro" id="IPR041427">
    <property type="entry name" value="AbiJ-NTD3"/>
</dbReference>
<comment type="caution">
    <text evidence="3">The sequence shown here is derived from an EMBL/GenBank/DDBJ whole genome shotgun (WGS) entry which is preliminary data.</text>
</comment>
<dbReference type="RefSeq" id="WP_163302482.1">
    <property type="nucleotide sequence ID" value="NZ_JAAGRQ010000047.1"/>
</dbReference>
<feature type="domain" description="AbiJ-NTD3" evidence="2">
    <location>
        <begin position="10"/>
        <end position="177"/>
    </location>
</feature>
<keyword evidence="4" id="KW-1185">Reference proteome</keyword>
<sequence length="312" mass="35718">MHDEELAENKVTEITRRNIFDYLSIQRIYWSGRLDETNFLARLFDLHTLPSTDTRFQNAFGDIWQHRINNNDWEDDWIFTDSRFSLLRCKDELFLKFLCEVIHPVVRPDSDEATRICEEFNNHLKHDGYHIAETTRISGKPVFTAKELIHLRTPSLETAKQSFKNIDESYLSQQITRMETAIVPDPGLAIGTAKELIETICKTVIVRHGESYPDNSKIPNLVRQTTKLLKLTPDSISNEIKAAQTIKSILGSLAIITQGMAELRNSYGTGHGKEAGTKGLTTRHARLVVGAATTLAVFLWDTYIEKQDQHKY</sequence>
<proteinExistence type="predicted"/>
<evidence type="ECO:0000313" key="4">
    <source>
        <dbReference type="Proteomes" id="UP000469724"/>
    </source>
</evidence>
<name>A0A7K3NML7_9BACT</name>
<organism evidence="3 4">
    <name type="scientific">Desulfolutivibrio sulfodismutans</name>
    <dbReference type="NCBI Taxonomy" id="63561"/>
    <lineage>
        <taxon>Bacteria</taxon>
        <taxon>Pseudomonadati</taxon>
        <taxon>Thermodesulfobacteriota</taxon>
        <taxon>Desulfovibrionia</taxon>
        <taxon>Desulfovibrionales</taxon>
        <taxon>Desulfovibrionaceae</taxon>
        <taxon>Desulfolutivibrio</taxon>
    </lineage>
</organism>
<evidence type="ECO:0000259" key="2">
    <source>
        <dbReference type="Pfam" id="PF18860"/>
    </source>
</evidence>
<evidence type="ECO:0000313" key="3">
    <source>
        <dbReference type="EMBL" id="NDY57441.1"/>
    </source>
</evidence>
<dbReference type="AlphaFoldDB" id="A0A7K3NML7"/>
<gene>
    <name evidence="3" type="ORF">G3N56_11890</name>
</gene>
<protein>
    <submittedName>
        <fullName evidence="3">Abortive infection family protein</fullName>
    </submittedName>
</protein>
<dbReference type="Pfam" id="PF18860">
    <property type="entry name" value="AbiJ_NTD3"/>
    <property type="match status" value="1"/>
</dbReference>
<dbReference type="Pfam" id="PF14355">
    <property type="entry name" value="Abi_C"/>
    <property type="match status" value="1"/>
</dbReference>
<accession>A0A7K3NML7</accession>